<sequence>MTQAQLIEAALALVVLVAGALGVDRRRRGGSSRRPTGGDRTGGRPRGSRPGSGPRPGSRSGPRPGPRPGGRGSRPAAEPNRRDRRAPSRLPEPREIWWAEVPFEDGPGAKDRPCLVLHRGADTVTVLKITSKHHAERPGVLPLPPGTVGDREHRASWLETDEAREVPLDGFRRRVGTVDAGLWTRVQKSLT</sequence>
<dbReference type="Pfam" id="PF02452">
    <property type="entry name" value="PemK_toxin"/>
    <property type="match status" value="1"/>
</dbReference>
<feature type="compositionally biased region" description="Low complexity" evidence="3">
    <location>
        <begin position="48"/>
        <end position="62"/>
    </location>
</feature>
<gene>
    <name evidence="4" type="ORF">ACEZDE_07050</name>
</gene>
<name>A0ABV6VRL3_9ACTN</name>
<reference evidence="4 5" key="1">
    <citation type="submission" date="2024-09" db="EMBL/GenBank/DDBJ databases">
        <authorList>
            <person name="Lee S.D."/>
        </authorList>
    </citation>
    <scope>NUCLEOTIDE SEQUENCE [LARGE SCALE GENOMIC DNA]</scope>
    <source>
        <strain evidence="4 5">N8-3</strain>
    </source>
</reference>
<comment type="caution">
    <text evidence="4">The sequence shown here is derived from an EMBL/GenBank/DDBJ whole genome shotgun (WGS) entry which is preliminary data.</text>
</comment>
<evidence type="ECO:0000256" key="3">
    <source>
        <dbReference type="SAM" id="MobiDB-lite"/>
    </source>
</evidence>
<comment type="similarity">
    <text evidence="1">Belongs to the PemK/MazF family.</text>
</comment>
<dbReference type="InterPro" id="IPR003477">
    <property type="entry name" value="PemK-like"/>
</dbReference>
<accession>A0ABV6VRL3</accession>
<dbReference type="EMBL" id="JBHFAB010000004">
    <property type="protein sequence ID" value="MFC1416400.1"/>
    <property type="molecule type" value="Genomic_DNA"/>
</dbReference>
<dbReference type="InterPro" id="IPR011067">
    <property type="entry name" value="Plasmid_toxin/cell-grow_inhib"/>
</dbReference>
<protein>
    <submittedName>
        <fullName evidence="4">Type II toxin-antitoxin system PemK/MazF family toxin</fullName>
    </submittedName>
</protein>
<evidence type="ECO:0000313" key="4">
    <source>
        <dbReference type="EMBL" id="MFC1416400.1"/>
    </source>
</evidence>
<dbReference type="SUPFAM" id="SSF50118">
    <property type="entry name" value="Cell growth inhibitor/plasmid maintenance toxic component"/>
    <property type="match status" value="1"/>
</dbReference>
<feature type="region of interest" description="Disordered" evidence="3">
    <location>
        <begin position="26"/>
        <end position="95"/>
    </location>
</feature>
<keyword evidence="2" id="KW-1277">Toxin-antitoxin system</keyword>
<dbReference type="Proteomes" id="UP001592531">
    <property type="component" value="Unassembled WGS sequence"/>
</dbReference>
<keyword evidence="5" id="KW-1185">Reference proteome</keyword>
<evidence type="ECO:0000256" key="2">
    <source>
        <dbReference type="ARBA" id="ARBA00022649"/>
    </source>
</evidence>
<organism evidence="4 5">
    <name type="scientific">Streptacidiphilus cavernicola</name>
    <dbReference type="NCBI Taxonomy" id="3342716"/>
    <lineage>
        <taxon>Bacteria</taxon>
        <taxon>Bacillati</taxon>
        <taxon>Actinomycetota</taxon>
        <taxon>Actinomycetes</taxon>
        <taxon>Kitasatosporales</taxon>
        <taxon>Streptomycetaceae</taxon>
        <taxon>Streptacidiphilus</taxon>
    </lineage>
</organism>
<evidence type="ECO:0000256" key="1">
    <source>
        <dbReference type="ARBA" id="ARBA00007521"/>
    </source>
</evidence>
<dbReference type="RefSeq" id="WP_380533605.1">
    <property type="nucleotide sequence ID" value="NZ_JBHFAB010000004.1"/>
</dbReference>
<dbReference type="Gene3D" id="2.30.30.110">
    <property type="match status" value="1"/>
</dbReference>
<evidence type="ECO:0000313" key="5">
    <source>
        <dbReference type="Proteomes" id="UP001592531"/>
    </source>
</evidence>
<proteinExistence type="inferred from homology"/>